<evidence type="ECO:0000256" key="2">
    <source>
        <dbReference type="SAM" id="MobiDB-lite"/>
    </source>
</evidence>
<name>A0A4Y7TIK3_COPMI</name>
<keyword evidence="4" id="KW-1185">Reference proteome</keyword>
<organism evidence="3 4">
    <name type="scientific">Coprinellus micaceus</name>
    <name type="common">Glistening ink-cap mushroom</name>
    <name type="synonym">Coprinus micaceus</name>
    <dbReference type="NCBI Taxonomy" id="71717"/>
    <lineage>
        <taxon>Eukaryota</taxon>
        <taxon>Fungi</taxon>
        <taxon>Dikarya</taxon>
        <taxon>Basidiomycota</taxon>
        <taxon>Agaricomycotina</taxon>
        <taxon>Agaricomycetes</taxon>
        <taxon>Agaricomycetidae</taxon>
        <taxon>Agaricales</taxon>
        <taxon>Agaricineae</taxon>
        <taxon>Psathyrellaceae</taxon>
        <taxon>Coprinellus</taxon>
    </lineage>
</organism>
<evidence type="ECO:0000313" key="3">
    <source>
        <dbReference type="EMBL" id="TEB34015.1"/>
    </source>
</evidence>
<comment type="caution">
    <text evidence="3">The sequence shown here is derived from an EMBL/GenBank/DDBJ whole genome shotgun (WGS) entry which is preliminary data.</text>
</comment>
<proteinExistence type="predicted"/>
<dbReference type="AlphaFoldDB" id="A0A4Y7TIK3"/>
<gene>
    <name evidence="3" type="ORF">FA13DRAFT_1789206</name>
</gene>
<feature type="region of interest" description="Disordered" evidence="2">
    <location>
        <begin position="20"/>
        <end position="55"/>
    </location>
</feature>
<accession>A0A4Y7TIK3</accession>
<feature type="region of interest" description="Disordered" evidence="2">
    <location>
        <begin position="141"/>
        <end position="176"/>
    </location>
</feature>
<sequence>MPKDTPARLVSATVSSKFAPGISSKAQSTSASRPRHSAAYSQKERQSPSFMSSSKAVASPGVIGDAAVFTALLSTTPPASIKREDEGSMVEEVLREAAQQALGIATHRAEPNGIEGLEIKTTSPEIPAGTNGLALLDNDPRVLQASPTPSEGGSQLPPSQQSGRVQLEQPRRAGDRTASEIFEEGFVLAEVERFRLEHAIETIDLLNERIKAIERTEHRLRKQLRDEKERLKDSKAYGEGLLNLLVLAEEKMSNAETVTATLRCDIERYRGWWITEYYSLRALFGMLSREQRVEARVIREAAEERYTAWLNMQE</sequence>
<dbReference type="Proteomes" id="UP000298030">
    <property type="component" value="Unassembled WGS sequence"/>
</dbReference>
<dbReference type="EMBL" id="QPFP01000010">
    <property type="protein sequence ID" value="TEB34015.1"/>
    <property type="molecule type" value="Genomic_DNA"/>
</dbReference>
<evidence type="ECO:0000256" key="1">
    <source>
        <dbReference type="SAM" id="Coils"/>
    </source>
</evidence>
<keyword evidence="1" id="KW-0175">Coiled coil</keyword>
<protein>
    <submittedName>
        <fullName evidence="3">Uncharacterized protein</fullName>
    </submittedName>
</protein>
<feature type="compositionally biased region" description="Polar residues" evidence="2">
    <location>
        <begin position="145"/>
        <end position="164"/>
    </location>
</feature>
<reference evidence="3 4" key="1">
    <citation type="journal article" date="2019" name="Nat. Ecol. Evol.">
        <title>Megaphylogeny resolves global patterns of mushroom evolution.</title>
        <authorList>
            <person name="Varga T."/>
            <person name="Krizsan K."/>
            <person name="Foldi C."/>
            <person name="Dima B."/>
            <person name="Sanchez-Garcia M."/>
            <person name="Sanchez-Ramirez S."/>
            <person name="Szollosi G.J."/>
            <person name="Szarkandi J.G."/>
            <person name="Papp V."/>
            <person name="Albert L."/>
            <person name="Andreopoulos W."/>
            <person name="Angelini C."/>
            <person name="Antonin V."/>
            <person name="Barry K.W."/>
            <person name="Bougher N.L."/>
            <person name="Buchanan P."/>
            <person name="Buyck B."/>
            <person name="Bense V."/>
            <person name="Catcheside P."/>
            <person name="Chovatia M."/>
            <person name="Cooper J."/>
            <person name="Damon W."/>
            <person name="Desjardin D."/>
            <person name="Finy P."/>
            <person name="Geml J."/>
            <person name="Haridas S."/>
            <person name="Hughes K."/>
            <person name="Justo A."/>
            <person name="Karasinski D."/>
            <person name="Kautmanova I."/>
            <person name="Kiss B."/>
            <person name="Kocsube S."/>
            <person name="Kotiranta H."/>
            <person name="LaButti K.M."/>
            <person name="Lechner B.E."/>
            <person name="Liimatainen K."/>
            <person name="Lipzen A."/>
            <person name="Lukacs Z."/>
            <person name="Mihaltcheva S."/>
            <person name="Morgado L.N."/>
            <person name="Niskanen T."/>
            <person name="Noordeloos M.E."/>
            <person name="Ohm R.A."/>
            <person name="Ortiz-Santana B."/>
            <person name="Ovrebo C."/>
            <person name="Racz N."/>
            <person name="Riley R."/>
            <person name="Savchenko A."/>
            <person name="Shiryaev A."/>
            <person name="Soop K."/>
            <person name="Spirin V."/>
            <person name="Szebenyi C."/>
            <person name="Tomsovsky M."/>
            <person name="Tulloss R.E."/>
            <person name="Uehling J."/>
            <person name="Grigoriev I.V."/>
            <person name="Vagvolgyi C."/>
            <person name="Papp T."/>
            <person name="Martin F.M."/>
            <person name="Miettinen O."/>
            <person name="Hibbett D.S."/>
            <person name="Nagy L.G."/>
        </authorList>
    </citation>
    <scope>NUCLEOTIDE SEQUENCE [LARGE SCALE GENOMIC DNA]</scope>
    <source>
        <strain evidence="3 4">FP101781</strain>
    </source>
</reference>
<feature type="coiled-coil region" evidence="1">
    <location>
        <begin position="196"/>
        <end position="230"/>
    </location>
</feature>
<evidence type="ECO:0000313" key="4">
    <source>
        <dbReference type="Proteomes" id="UP000298030"/>
    </source>
</evidence>